<feature type="transmembrane region" description="Helical" evidence="5">
    <location>
        <begin position="6"/>
        <end position="30"/>
    </location>
</feature>
<dbReference type="InterPro" id="IPR023352">
    <property type="entry name" value="MAPEG-like_dom_sf"/>
</dbReference>
<dbReference type="GO" id="GO:0016740">
    <property type="term" value="F:transferase activity"/>
    <property type="evidence" value="ECO:0007669"/>
    <property type="project" value="UniProtKB-KW"/>
</dbReference>
<keyword evidence="4 5" id="KW-0472">Membrane</keyword>
<feature type="transmembrane region" description="Helical" evidence="5">
    <location>
        <begin position="68"/>
        <end position="88"/>
    </location>
</feature>
<dbReference type="PANTHER" id="PTHR35371">
    <property type="entry name" value="INNER MEMBRANE PROTEIN"/>
    <property type="match status" value="1"/>
</dbReference>
<evidence type="ECO:0000256" key="3">
    <source>
        <dbReference type="ARBA" id="ARBA00022989"/>
    </source>
</evidence>
<comment type="subcellular location">
    <subcellularLocation>
        <location evidence="1">Membrane</location>
    </subcellularLocation>
</comment>
<dbReference type="RefSeq" id="WP_039401173.1">
    <property type="nucleotide sequence ID" value="NZ_AP028930.1"/>
</dbReference>
<dbReference type="KEGG" id="pspu:NA29_24885"/>
<reference evidence="6 7" key="1">
    <citation type="submission" date="2017-06" db="EMBL/GenBank/DDBJ databases">
        <authorList>
            <consortium name="Pathogen Informatics"/>
        </authorList>
    </citation>
    <scope>NUCLEOTIDE SEQUENCE [LARGE SCALE GENOMIC DNA]</scope>
    <source>
        <strain evidence="6 7">NCTC13161</strain>
    </source>
</reference>
<dbReference type="InterPro" id="IPR001129">
    <property type="entry name" value="Membr-assoc_MAPEG"/>
</dbReference>
<dbReference type="Proteomes" id="UP000215126">
    <property type="component" value="Chromosome 1"/>
</dbReference>
<evidence type="ECO:0000256" key="1">
    <source>
        <dbReference type="ARBA" id="ARBA00004370"/>
    </source>
</evidence>
<dbReference type="OrthoDB" id="343936at2"/>
<organism evidence="6 7">
    <name type="scientific">Pandoraea sputorum</name>
    <dbReference type="NCBI Taxonomy" id="93222"/>
    <lineage>
        <taxon>Bacteria</taxon>
        <taxon>Pseudomonadati</taxon>
        <taxon>Pseudomonadota</taxon>
        <taxon>Betaproteobacteria</taxon>
        <taxon>Burkholderiales</taxon>
        <taxon>Burkholderiaceae</taxon>
        <taxon>Pandoraea</taxon>
    </lineage>
</organism>
<dbReference type="Pfam" id="PF01124">
    <property type="entry name" value="MAPEG"/>
    <property type="match status" value="1"/>
</dbReference>
<proteinExistence type="predicted"/>
<evidence type="ECO:0000313" key="7">
    <source>
        <dbReference type="Proteomes" id="UP000215126"/>
    </source>
</evidence>
<evidence type="ECO:0000256" key="5">
    <source>
        <dbReference type="SAM" id="Phobius"/>
    </source>
</evidence>
<dbReference type="SUPFAM" id="SSF161084">
    <property type="entry name" value="MAPEG domain-like"/>
    <property type="match status" value="1"/>
</dbReference>
<dbReference type="PANTHER" id="PTHR35371:SF1">
    <property type="entry name" value="BLR7753 PROTEIN"/>
    <property type="match status" value="1"/>
</dbReference>
<keyword evidence="2 5" id="KW-0812">Transmembrane</keyword>
<evidence type="ECO:0000256" key="2">
    <source>
        <dbReference type="ARBA" id="ARBA00022692"/>
    </source>
</evidence>
<evidence type="ECO:0000313" key="6">
    <source>
        <dbReference type="EMBL" id="SNU88278.1"/>
    </source>
</evidence>
<dbReference type="GeneID" id="88096755"/>
<dbReference type="STRING" id="93222.NA29_24885"/>
<keyword evidence="6" id="KW-0808">Transferase</keyword>
<name>A0A239STW0_9BURK</name>
<accession>A0A239STW0</accession>
<sequence>MKLTPELYYLTLVALLTAAMWIPYILAGVVQRGPMRAMANPVPEVAAQTSGAATPAWMQRAKRAHANAVENLAVFAPLVLIAAIVGISTPATVFAAKLYLIARIVHYVVYVAGIPVVRTLAFLVGFGATVSFATAILGHAV</sequence>
<keyword evidence="7" id="KW-1185">Reference proteome</keyword>
<gene>
    <name evidence="6" type="ORF">SAMEA4530655_04166</name>
</gene>
<keyword evidence="3 5" id="KW-1133">Transmembrane helix</keyword>
<dbReference type="Gene3D" id="1.20.120.550">
    <property type="entry name" value="Membrane associated eicosanoid/glutathione metabolism-like domain"/>
    <property type="match status" value="1"/>
</dbReference>
<dbReference type="AlphaFoldDB" id="A0A239STW0"/>
<dbReference type="GO" id="GO:0016020">
    <property type="term" value="C:membrane"/>
    <property type="evidence" value="ECO:0007669"/>
    <property type="project" value="UniProtKB-SubCell"/>
</dbReference>
<dbReference type="EMBL" id="LT906435">
    <property type="protein sequence ID" value="SNU88278.1"/>
    <property type="molecule type" value="Genomic_DNA"/>
</dbReference>
<protein>
    <submittedName>
        <fullName evidence="6">Uncharacterized relative of glutathione S-transferase, MAPEG superfamily</fullName>
    </submittedName>
</protein>
<evidence type="ECO:0000256" key="4">
    <source>
        <dbReference type="ARBA" id="ARBA00023136"/>
    </source>
</evidence>